<evidence type="ECO:0000256" key="7">
    <source>
        <dbReference type="ARBA" id="ARBA00022840"/>
    </source>
</evidence>
<name>A0A1F7IMQ9_9BACT</name>
<dbReference type="Pfam" id="PF01715">
    <property type="entry name" value="IPPT"/>
    <property type="match status" value="1"/>
</dbReference>
<comment type="caution">
    <text evidence="11">The sequence shown here is derived from an EMBL/GenBank/DDBJ whole genome shotgun (WGS) entry which is preliminary data.</text>
</comment>
<dbReference type="EC" id="2.5.1.75" evidence="10"/>
<dbReference type="Proteomes" id="UP000179072">
    <property type="component" value="Unassembled WGS sequence"/>
</dbReference>
<feature type="site" description="Interaction with substrate tRNA" evidence="10">
    <location>
        <position position="120"/>
    </location>
</feature>
<comment type="subunit">
    <text evidence="10">Monomer.</text>
</comment>
<dbReference type="GO" id="GO:0006400">
    <property type="term" value="P:tRNA modification"/>
    <property type="evidence" value="ECO:0007669"/>
    <property type="project" value="TreeGrafter"/>
</dbReference>
<keyword evidence="5 10" id="KW-0819">tRNA processing</keyword>
<dbReference type="Gene3D" id="3.40.50.300">
    <property type="entry name" value="P-loop containing nucleotide triphosphate hydrolases"/>
    <property type="match status" value="1"/>
</dbReference>
<dbReference type="GO" id="GO:0005524">
    <property type="term" value="F:ATP binding"/>
    <property type="evidence" value="ECO:0007669"/>
    <property type="project" value="UniProtKB-UniRule"/>
</dbReference>
<feature type="site" description="Interaction with substrate tRNA" evidence="10">
    <location>
        <position position="142"/>
    </location>
</feature>
<evidence type="ECO:0000256" key="8">
    <source>
        <dbReference type="ARBA" id="ARBA00022842"/>
    </source>
</evidence>
<evidence type="ECO:0000256" key="3">
    <source>
        <dbReference type="ARBA" id="ARBA00005842"/>
    </source>
</evidence>
<dbReference type="PANTHER" id="PTHR11088">
    <property type="entry name" value="TRNA DIMETHYLALLYLTRANSFERASE"/>
    <property type="match status" value="1"/>
</dbReference>
<keyword evidence="7 10" id="KW-0067">ATP-binding</keyword>
<feature type="binding site" evidence="10">
    <location>
        <begin position="9"/>
        <end position="16"/>
    </location>
    <ligand>
        <name>ATP</name>
        <dbReference type="ChEBI" id="CHEBI:30616"/>
    </ligand>
</feature>
<gene>
    <name evidence="10" type="primary">miaA</name>
    <name evidence="11" type="ORF">A2957_00985</name>
</gene>
<organism evidence="11 12">
    <name type="scientific">Candidatus Roizmanbacteria bacterium RIFCSPLOWO2_01_FULL_38_11</name>
    <dbReference type="NCBI Taxonomy" id="1802060"/>
    <lineage>
        <taxon>Bacteria</taxon>
        <taxon>Candidatus Roizmaniibacteriota</taxon>
    </lineage>
</organism>
<evidence type="ECO:0000256" key="2">
    <source>
        <dbReference type="ARBA" id="ARBA00003213"/>
    </source>
</evidence>
<dbReference type="InterPro" id="IPR027417">
    <property type="entry name" value="P-loop_NTPase"/>
</dbReference>
<evidence type="ECO:0000256" key="6">
    <source>
        <dbReference type="ARBA" id="ARBA00022741"/>
    </source>
</evidence>
<reference evidence="11 12" key="1">
    <citation type="journal article" date="2016" name="Nat. Commun.">
        <title>Thousands of microbial genomes shed light on interconnected biogeochemical processes in an aquifer system.</title>
        <authorList>
            <person name="Anantharaman K."/>
            <person name="Brown C.T."/>
            <person name="Hug L.A."/>
            <person name="Sharon I."/>
            <person name="Castelle C.J."/>
            <person name="Probst A.J."/>
            <person name="Thomas B.C."/>
            <person name="Singh A."/>
            <person name="Wilkins M.J."/>
            <person name="Karaoz U."/>
            <person name="Brodie E.L."/>
            <person name="Williams K.H."/>
            <person name="Hubbard S.S."/>
            <person name="Banfield J.F."/>
        </authorList>
    </citation>
    <scope>NUCLEOTIDE SEQUENCE [LARGE SCALE GENOMIC DNA]</scope>
</reference>
<comment type="function">
    <text evidence="2 10">Catalyzes the transfer of a dimethylallyl group onto the adenine at position 37 in tRNAs that read codons beginning with uridine, leading to the formation of N6-(dimethylallyl)adenosine (i(6)A).</text>
</comment>
<comment type="caution">
    <text evidence="10">Lacks conserved residue(s) required for the propagation of feature annotation.</text>
</comment>
<dbReference type="AlphaFoldDB" id="A0A1F7IMQ9"/>
<feature type="region of interest" description="Interaction with substrate tRNA" evidence="10">
    <location>
        <begin position="34"/>
        <end position="37"/>
    </location>
</feature>
<comment type="cofactor">
    <cofactor evidence="1 10">
        <name>Mg(2+)</name>
        <dbReference type="ChEBI" id="CHEBI:18420"/>
    </cofactor>
</comment>
<sequence length="302" mass="34837">MKKVIIITGQTATGKTSLALSLAHKKSGEIVSADSRQLYTYLDIITGKDKEDSRFVRVTTLPSHKNFVIGYYVFDSIRIWGYDIVSPAVQFSSYNYKHVAEYIINNTIDKKSIPIVVGGTFFYIKHFLGDIEIQNEPDWNLRLDLEKKNVDELQHELRDIDPNLLESMNNSDRKNPRRIIRKIEIALSNSQEKKSVKSLFEIDSFIGLKFASNVHLRLTIAKRVEERLNAGAIDEVKRLLRKGYTRSDPGLNTIGYTQVLDFLNGELSYDEAVQKWINAEVQYAKRQYTLMKNDPRIAWREV</sequence>
<dbReference type="STRING" id="1802060.A2957_00985"/>
<comment type="catalytic activity">
    <reaction evidence="9 10">
        <text>adenosine(37) in tRNA + dimethylallyl diphosphate = N(6)-dimethylallyladenosine(37) in tRNA + diphosphate</text>
        <dbReference type="Rhea" id="RHEA:26482"/>
        <dbReference type="Rhea" id="RHEA-COMP:10162"/>
        <dbReference type="Rhea" id="RHEA-COMP:10375"/>
        <dbReference type="ChEBI" id="CHEBI:33019"/>
        <dbReference type="ChEBI" id="CHEBI:57623"/>
        <dbReference type="ChEBI" id="CHEBI:74411"/>
        <dbReference type="ChEBI" id="CHEBI:74415"/>
        <dbReference type="EC" id="2.5.1.75"/>
    </reaction>
</comment>
<dbReference type="PANTHER" id="PTHR11088:SF60">
    <property type="entry name" value="TRNA DIMETHYLALLYLTRANSFERASE"/>
    <property type="match status" value="1"/>
</dbReference>
<evidence type="ECO:0000256" key="4">
    <source>
        <dbReference type="ARBA" id="ARBA00022679"/>
    </source>
</evidence>
<keyword evidence="8 10" id="KW-0460">Magnesium</keyword>
<protein>
    <recommendedName>
        <fullName evidence="10">tRNA dimethylallyltransferase</fullName>
        <ecNumber evidence="10">2.5.1.75</ecNumber>
    </recommendedName>
    <alternativeName>
        <fullName evidence="10">Dimethylallyl diphosphate:tRNA dimethylallyltransferase</fullName>
        <shortName evidence="10">DMAPP:tRNA dimethylallyltransferase</shortName>
        <shortName evidence="10">DMATase</shortName>
    </alternativeName>
    <alternativeName>
        <fullName evidence="10">Isopentenyl-diphosphate:tRNA isopentenyltransferase</fullName>
        <shortName evidence="10">IPP transferase</shortName>
        <shortName evidence="10">IPPT</shortName>
        <shortName evidence="10">IPTase</shortName>
    </alternativeName>
</protein>
<dbReference type="InterPro" id="IPR018022">
    <property type="entry name" value="IPT"/>
</dbReference>
<evidence type="ECO:0000313" key="12">
    <source>
        <dbReference type="Proteomes" id="UP000179072"/>
    </source>
</evidence>
<evidence type="ECO:0000256" key="5">
    <source>
        <dbReference type="ARBA" id="ARBA00022694"/>
    </source>
</evidence>
<keyword evidence="6 10" id="KW-0547">Nucleotide-binding</keyword>
<dbReference type="GO" id="GO:0052381">
    <property type="term" value="F:tRNA dimethylallyltransferase activity"/>
    <property type="evidence" value="ECO:0007669"/>
    <property type="project" value="UniProtKB-UniRule"/>
</dbReference>
<evidence type="ECO:0000256" key="1">
    <source>
        <dbReference type="ARBA" id="ARBA00001946"/>
    </source>
</evidence>
<dbReference type="Gene3D" id="1.10.20.140">
    <property type="match status" value="1"/>
</dbReference>
<dbReference type="SUPFAM" id="SSF52540">
    <property type="entry name" value="P-loop containing nucleoside triphosphate hydrolases"/>
    <property type="match status" value="1"/>
</dbReference>
<feature type="binding site" evidence="10">
    <location>
        <begin position="11"/>
        <end position="16"/>
    </location>
    <ligand>
        <name>substrate</name>
    </ligand>
</feature>
<dbReference type="HAMAP" id="MF_00185">
    <property type="entry name" value="IPP_trans"/>
    <property type="match status" value="1"/>
</dbReference>
<evidence type="ECO:0000313" key="11">
    <source>
        <dbReference type="EMBL" id="OGK44612.1"/>
    </source>
</evidence>
<accession>A0A1F7IMQ9</accession>
<comment type="similarity">
    <text evidence="3 10">Belongs to the IPP transferase family.</text>
</comment>
<evidence type="ECO:0000256" key="9">
    <source>
        <dbReference type="ARBA" id="ARBA00049563"/>
    </source>
</evidence>
<dbReference type="EMBL" id="MGAK01000014">
    <property type="protein sequence ID" value="OGK44612.1"/>
    <property type="molecule type" value="Genomic_DNA"/>
</dbReference>
<keyword evidence="4 10" id="KW-0808">Transferase</keyword>
<evidence type="ECO:0000256" key="10">
    <source>
        <dbReference type="HAMAP-Rule" id="MF_00185"/>
    </source>
</evidence>
<dbReference type="InterPro" id="IPR039657">
    <property type="entry name" value="Dimethylallyltransferase"/>
</dbReference>
<proteinExistence type="inferred from homology"/>